<evidence type="ECO:0000256" key="7">
    <source>
        <dbReference type="ARBA" id="ARBA00023015"/>
    </source>
</evidence>
<keyword evidence="9" id="KW-0539">Nucleus</keyword>
<feature type="domain" description="C2H2-type" evidence="12">
    <location>
        <begin position="179"/>
        <end position="207"/>
    </location>
</feature>
<evidence type="ECO:0000256" key="8">
    <source>
        <dbReference type="ARBA" id="ARBA00023163"/>
    </source>
</evidence>
<dbReference type="Proteomes" id="UP000828390">
    <property type="component" value="Unassembled WGS sequence"/>
</dbReference>
<feature type="domain" description="C2H2-type" evidence="12">
    <location>
        <begin position="150"/>
        <end position="178"/>
    </location>
</feature>
<feature type="compositionally biased region" description="Basic and acidic residues" evidence="11">
    <location>
        <begin position="310"/>
        <end position="323"/>
    </location>
</feature>
<keyword evidence="14" id="KW-1185">Reference proteome</keyword>
<keyword evidence="3" id="KW-0479">Metal-binding</keyword>
<name>A0A9D4LMW4_DREPO</name>
<protein>
    <recommendedName>
        <fullName evidence="12">C2H2-type domain-containing protein</fullName>
    </recommendedName>
</protein>
<evidence type="ECO:0000256" key="5">
    <source>
        <dbReference type="ARBA" id="ARBA00022771"/>
    </source>
</evidence>
<evidence type="ECO:0000256" key="1">
    <source>
        <dbReference type="ARBA" id="ARBA00004123"/>
    </source>
</evidence>
<dbReference type="PANTHER" id="PTHR16515:SF66">
    <property type="entry name" value="C2H2-TYPE DOMAIN-CONTAINING PROTEIN"/>
    <property type="match status" value="1"/>
</dbReference>
<reference evidence="13" key="2">
    <citation type="submission" date="2020-11" db="EMBL/GenBank/DDBJ databases">
        <authorList>
            <person name="McCartney M.A."/>
            <person name="Auch B."/>
            <person name="Kono T."/>
            <person name="Mallez S."/>
            <person name="Becker A."/>
            <person name="Gohl D.M."/>
            <person name="Silverstein K.A.T."/>
            <person name="Koren S."/>
            <person name="Bechman K.B."/>
            <person name="Herman A."/>
            <person name="Abrahante J.E."/>
            <person name="Garbe J."/>
        </authorList>
    </citation>
    <scope>NUCLEOTIDE SEQUENCE</scope>
    <source>
        <strain evidence="13">Duluth1</strain>
        <tissue evidence="13">Whole animal</tissue>
    </source>
</reference>
<feature type="compositionally biased region" description="Basic and acidic residues" evidence="11">
    <location>
        <begin position="388"/>
        <end position="397"/>
    </location>
</feature>
<keyword evidence="5 10" id="KW-0863">Zinc-finger</keyword>
<evidence type="ECO:0000256" key="11">
    <source>
        <dbReference type="SAM" id="MobiDB-lite"/>
    </source>
</evidence>
<dbReference type="Gene3D" id="3.30.160.60">
    <property type="entry name" value="Classic Zinc Finger"/>
    <property type="match status" value="4"/>
</dbReference>
<feature type="region of interest" description="Disordered" evidence="11">
    <location>
        <begin position="303"/>
        <end position="323"/>
    </location>
</feature>
<feature type="domain" description="C2H2-type" evidence="12">
    <location>
        <begin position="208"/>
        <end position="236"/>
    </location>
</feature>
<evidence type="ECO:0000313" key="13">
    <source>
        <dbReference type="EMBL" id="KAH3860487.1"/>
    </source>
</evidence>
<evidence type="ECO:0000256" key="6">
    <source>
        <dbReference type="ARBA" id="ARBA00022833"/>
    </source>
</evidence>
<dbReference type="SUPFAM" id="SSF57667">
    <property type="entry name" value="beta-beta-alpha zinc fingers"/>
    <property type="match status" value="4"/>
</dbReference>
<organism evidence="13 14">
    <name type="scientific">Dreissena polymorpha</name>
    <name type="common">Zebra mussel</name>
    <name type="synonym">Mytilus polymorpha</name>
    <dbReference type="NCBI Taxonomy" id="45954"/>
    <lineage>
        <taxon>Eukaryota</taxon>
        <taxon>Metazoa</taxon>
        <taxon>Spiralia</taxon>
        <taxon>Lophotrochozoa</taxon>
        <taxon>Mollusca</taxon>
        <taxon>Bivalvia</taxon>
        <taxon>Autobranchia</taxon>
        <taxon>Heteroconchia</taxon>
        <taxon>Euheterodonta</taxon>
        <taxon>Imparidentia</taxon>
        <taxon>Neoheterodontei</taxon>
        <taxon>Myida</taxon>
        <taxon>Dreissenoidea</taxon>
        <taxon>Dreissenidae</taxon>
        <taxon>Dreissena</taxon>
    </lineage>
</organism>
<dbReference type="GO" id="GO:0008270">
    <property type="term" value="F:zinc ion binding"/>
    <property type="evidence" value="ECO:0007669"/>
    <property type="project" value="UniProtKB-KW"/>
</dbReference>
<dbReference type="PROSITE" id="PS50157">
    <property type="entry name" value="ZINC_FINGER_C2H2_2"/>
    <property type="match status" value="6"/>
</dbReference>
<gene>
    <name evidence="13" type="ORF">DPMN_023387</name>
</gene>
<evidence type="ECO:0000256" key="4">
    <source>
        <dbReference type="ARBA" id="ARBA00022737"/>
    </source>
</evidence>
<evidence type="ECO:0000256" key="9">
    <source>
        <dbReference type="ARBA" id="ARBA00023242"/>
    </source>
</evidence>
<keyword evidence="7" id="KW-0805">Transcription regulation</keyword>
<keyword evidence="8" id="KW-0804">Transcription</keyword>
<feature type="region of interest" description="Disordered" evidence="11">
    <location>
        <begin position="363"/>
        <end position="413"/>
    </location>
</feature>
<dbReference type="EMBL" id="JAIWYP010000002">
    <property type="protein sequence ID" value="KAH3860487.1"/>
    <property type="molecule type" value="Genomic_DNA"/>
</dbReference>
<feature type="compositionally biased region" description="Polar residues" evidence="11">
    <location>
        <begin position="711"/>
        <end position="728"/>
    </location>
</feature>
<accession>A0A9D4LMW4</accession>
<dbReference type="GO" id="GO:0005634">
    <property type="term" value="C:nucleus"/>
    <property type="evidence" value="ECO:0007669"/>
    <property type="project" value="UniProtKB-SubCell"/>
</dbReference>
<evidence type="ECO:0000256" key="3">
    <source>
        <dbReference type="ARBA" id="ARBA00022723"/>
    </source>
</evidence>
<proteinExistence type="inferred from homology"/>
<dbReference type="PROSITE" id="PS00028">
    <property type="entry name" value="ZINC_FINGER_C2H2_1"/>
    <property type="match status" value="5"/>
</dbReference>
<evidence type="ECO:0000256" key="10">
    <source>
        <dbReference type="PROSITE-ProRule" id="PRU00042"/>
    </source>
</evidence>
<dbReference type="AlphaFoldDB" id="A0A9D4LMW4"/>
<keyword evidence="4" id="KW-0677">Repeat</keyword>
<reference evidence="13" key="1">
    <citation type="journal article" date="2019" name="bioRxiv">
        <title>The Genome of the Zebra Mussel, Dreissena polymorpha: A Resource for Invasive Species Research.</title>
        <authorList>
            <person name="McCartney M.A."/>
            <person name="Auch B."/>
            <person name="Kono T."/>
            <person name="Mallez S."/>
            <person name="Zhang Y."/>
            <person name="Obille A."/>
            <person name="Becker A."/>
            <person name="Abrahante J.E."/>
            <person name="Garbe J."/>
            <person name="Badalamenti J.P."/>
            <person name="Herman A."/>
            <person name="Mangelson H."/>
            <person name="Liachko I."/>
            <person name="Sullivan S."/>
            <person name="Sone E.D."/>
            <person name="Koren S."/>
            <person name="Silverstein K.A.T."/>
            <person name="Beckman K.B."/>
            <person name="Gohl D.M."/>
        </authorList>
    </citation>
    <scope>NUCLEOTIDE SEQUENCE</scope>
    <source>
        <strain evidence="13">Duluth1</strain>
        <tissue evidence="13">Whole animal</tissue>
    </source>
</reference>
<evidence type="ECO:0000313" key="14">
    <source>
        <dbReference type="Proteomes" id="UP000828390"/>
    </source>
</evidence>
<dbReference type="InterPro" id="IPR050331">
    <property type="entry name" value="Zinc_finger"/>
</dbReference>
<comment type="caution">
    <text evidence="13">The sequence shown here is derived from an EMBL/GenBank/DDBJ whole genome shotgun (WGS) entry which is preliminary data.</text>
</comment>
<comment type="subcellular location">
    <subcellularLocation>
        <location evidence="1">Nucleus</location>
    </subcellularLocation>
</comment>
<sequence length="1274" mass="144069">MMEKYVCAKCGKVAKTKQALERHAAYHEDVRPFSCEICLQRFKNSDDRGKHYRRLKKDGKFDIACQVCHKHFKSNDLLKKHVEILGCLIKSTSEDLEIGIKEIANVVVDKFSTLAKDVNNYSQDLQYGNSSFDSKNNIPDSTFNKTEVKCACKICQVPFSKVDDLKEHYHKVHNGSKRQVCIQCGQTLSSKDSLARHYSIFHQSDYPFQCDMCSQRFKIKEGLCRHMKFVHKDKGYPCEVCGRVFTQPVNLKKHMMLHNGTKEFKCLVCSREFRWKQAFHKHMLTHKFKNYISSEVDDLLQGDGHFSNKSQDDIHDQKRATEGKSEITVSVAVNENQDHNSVEYFAKKTEDESETDTEYDIEIDENDEQESVYKKGEESTGNMEVESETVHGESERSNKRHWSQNGRRSFNLKNKPESNISEYASDMFLKVLEFAEIVSEFGSKDIDIDNHAKGLCEANDDAESSIANMAVNCNNSDISNGKRRKLCKDVNYNGESHKDNEVVESRNKIEFVKLDKVQEPTHLKRSTKDPRCVDKYDEDKDAFLNVKVGQSRNPVKDKDESITTLTSHERMQTSWLRQDRVNQSGTHINMVTDEHDERLILKGLTSGPTDNAFDAPRLLFRPSLIHKILESPKTEETVSAQKHKTEINNSIETLNSKTVYVSKPSVVESDSRVPQINHLHEGTSFGKEKMNPSSTDGNNVLVKKFHIKVQQTSPQSSFSEKNTSSPSFSDPELNRSAKDVGEILNLSKAPDAGKFSLVKHMLSLKNDENFDQAIFRNPLYSTPLDVNGFKNLVERHKISDEDGDRLYDLSAKQNIPFLWLGMTKSNGKMVNVNDGHHLTKQSFRHPDKIENQQVASRPDQEGNIELLDTSSRINRENRNVYPPIKDCRNSGDRNVSVNVSGASTDAIMPPGNGCGVASVGYNDKVHLWLSKSQVLMEESVNITPTDDNEDLFSYDNSIANCEKEKYSKSSSAVSAETSKHSNFNAQYLKENCGFIAKNEELYLAKERSNISFSSNKLTGNHYKKSEININSTKSTSNHETRNDCFLESNRSNIICENSVDHGFPKPFASHQFSVKGNCAGDNVNLPYSVIDSGTMFVRDHHHLVSHASFVHKDLLHRQNSYPFSSNRQTLNASGLMTSTHPSANTSICLMRSQSEMQDKLLSYHSNNHICLDSMNIIKPNSSCGSLNTSLLTNNSVREHSQNHANKLLTDTIGEIVNRNAHHSSHIHECFSSQNTVTSGNEFQNGTTNIGMNNSKLALLGDVSILDLLDEGEKS</sequence>
<feature type="region of interest" description="Disordered" evidence="11">
    <location>
        <begin position="711"/>
        <end position="734"/>
    </location>
</feature>
<dbReference type="SMART" id="SM00355">
    <property type="entry name" value="ZnF_C2H2"/>
    <property type="match status" value="8"/>
</dbReference>
<dbReference type="OrthoDB" id="6160702at2759"/>
<dbReference type="InterPro" id="IPR036236">
    <property type="entry name" value="Znf_C2H2_sf"/>
</dbReference>
<feature type="domain" description="C2H2-type" evidence="12">
    <location>
        <begin position="236"/>
        <end position="263"/>
    </location>
</feature>
<feature type="compositionally biased region" description="Polar residues" evidence="11">
    <location>
        <begin position="403"/>
        <end position="413"/>
    </location>
</feature>
<evidence type="ECO:0000256" key="2">
    <source>
        <dbReference type="ARBA" id="ARBA00006991"/>
    </source>
</evidence>
<feature type="domain" description="C2H2-type" evidence="12">
    <location>
        <begin position="5"/>
        <end position="32"/>
    </location>
</feature>
<evidence type="ECO:0000259" key="12">
    <source>
        <dbReference type="PROSITE" id="PS50157"/>
    </source>
</evidence>
<dbReference type="Pfam" id="PF00096">
    <property type="entry name" value="zf-C2H2"/>
    <property type="match status" value="2"/>
</dbReference>
<dbReference type="PANTHER" id="PTHR16515">
    <property type="entry name" value="PR DOMAIN ZINC FINGER PROTEIN"/>
    <property type="match status" value="1"/>
</dbReference>
<dbReference type="GO" id="GO:0010468">
    <property type="term" value="P:regulation of gene expression"/>
    <property type="evidence" value="ECO:0007669"/>
    <property type="project" value="TreeGrafter"/>
</dbReference>
<feature type="domain" description="C2H2-type" evidence="12">
    <location>
        <begin position="264"/>
        <end position="291"/>
    </location>
</feature>
<keyword evidence="6" id="KW-0862">Zinc</keyword>
<dbReference type="FunFam" id="3.30.160.60:FF:000761">
    <property type="entry name" value="Zinc finger protein 449"/>
    <property type="match status" value="1"/>
</dbReference>
<comment type="similarity">
    <text evidence="2">Belongs to the krueppel C2H2-type zinc-finger protein family.</text>
</comment>
<dbReference type="InterPro" id="IPR013087">
    <property type="entry name" value="Znf_C2H2_type"/>
</dbReference>